<evidence type="ECO:0000313" key="2">
    <source>
        <dbReference type="EMBL" id="NBG88030.1"/>
    </source>
</evidence>
<sequence>MIDNKRTPKSPAPKTQGTRLPIKALVTSALLVSMSVVIGQLSMIFANHTLRIGIARIPIVIASMLFGPFAGALAGFIQDIIGVMLIGGGFHPGFTLSSVLVGMIPGMVVWFTRSKLGKKKTFTLFNAAVSMVLIFFLVNLTLDTYWASTILGDAYLVLLPLRATIYGLVAVITTVVILTLSGVLQSFKERTLKL</sequence>
<dbReference type="Gene3D" id="1.10.1760.20">
    <property type="match status" value="1"/>
</dbReference>
<evidence type="ECO:0000313" key="3">
    <source>
        <dbReference type="Proteomes" id="UP000449710"/>
    </source>
</evidence>
<dbReference type="EMBL" id="SUMG01000005">
    <property type="protein sequence ID" value="NBG88030.1"/>
    <property type="molecule type" value="Genomic_DNA"/>
</dbReference>
<dbReference type="Pfam" id="PF07155">
    <property type="entry name" value="ECF-ribofla_trS"/>
    <property type="match status" value="1"/>
</dbReference>
<dbReference type="RefSeq" id="WP_160720119.1">
    <property type="nucleotide sequence ID" value="NZ_SUMG01000005.1"/>
</dbReference>
<comment type="caution">
    <text evidence="2">The sequence shown here is derived from an EMBL/GenBank/DDBJ whole genome shotgun (WGS) entry which is preliminary data.</text>
</comment>
<gene>
    <name evidence="2" type="ORF">ISALK_05900</name>
</gene>
<reference evidence="2 3" key="1">
    <citation type="submission" date="2019-04" db="EMBL/GenBank/DDBJ databases">
        <title>Isachenkonia alkalipeptolytica gen. nov. sp. nov. a new anaerobic, alkiliphilic organothrophic bacterium capable to reduce synthesized ferrihydrite isolated from a soda lake.</title>
        <authorList>
            <person name="Toshchakov S.V."/>
            <person name="Zavarzina D.G."/>
            <person name="Zhilina T.N."/>
            <person name="Kostrikina N.A."/>
            <person name="Kublanov I.V."/>
        </authorList>
    </citation>
    <scope>NUCLEOTIDE SEQUENCE [LARGE SCALE GENOMIC DNA]</scope>
    <source>
        <strain evidence="2 3">Z-1701</strain>
    </source>
</reference>
<protein>
    <submittedName>
        <fullName evidence="2">Folate family ECF transporter S component</fullName>
    </submittedName>
</protein>
<proteinExistence type="predicted"/>
<dbReference type="AlphaFoldDB" id="A0AA43XJI0"/>
<dbReference type="InterPro" id="IPR009825">
    <property type="entry name" value="ECF_substrate-spec-like"/>
</dbReference>
<feature type="transmembrane region" description="Helical" evidence="1">
    <location>
        <begin position="20"/>
        <end position="45"/>
    </location>
</feature>
<dbReference type="InterPro" id="IPR030949">
    <property type="entry name" value="ECF_S_folate_fam"/>
</dbReference>
<keyword evidence="1" id="KW-1133">Transmembrane helix</keyword>
<organism evidence="2 3">
    <name type="scientific">Isachenkonia alkalipeptolytica</name>
    <dbReference type="NCBI Taxonomy" id="2565777"/>
    <lineage>
        <taxon>Bacteria</taxon>
        <taxon>Bacillati</taxon>
        <taxon>Bacillota</taxon>
        <taxon>Clostridia</taxon>
        <taxon>Eubacteriales</taxon>
        <taxon>Clostridiaceae</taxon>
        <taxon>Isachenkonia</taxon>
    </lineage>
</organism>
<feature type="transmembrane region" description="Helical" evidence="1">
    <location>
        <begin position="124"/>
        <end position="145"/>
    </location>
</feature>
<accession>A0AA43XJI0</accession>
<dbReference type="Proteomes" id="UP000449710">
    <property type="component" value="Unassembled WGS sequence"/>
</dbReference>
<dbReference type="GO" id="GO:0022857">
    <property type="term" value="F:transmembrane transporter activity"/>
    <property type="evidence" value="ECO:0007669"/>
    <property type="project" value="InterPro"/>
</dbReference>
<name>A0AA43XJI0_9CLOT</name>
<keyword evidence="1" id="KW-0472">Membrane</keyword>
<dbReference type="NCBIfam" id="TIGR04518">
    <property type="entry name" value="ECF_S_folT_fam"/>
    <property type="match status" value="1"/>
</dbReference>
<evidence type="ECO:0000256" key="1">
    <source>
        <dbReference type="SAM" id="Phobius"/>
    </source>
</evidence>
<feature type="transmembrane region" description="Helical" evidence="1">
    <location>
        <begin position="165"/>
        <end position="184"/>
    </location>
</feature>
<feature type="transmembrane region" description="Helical" evidence="1">
    <location>
        <begin position="57"/>
        <end position="77"/>
    </location>
</feature>
<keyword evidence="3" id="KW-1185">Reference proteome</keyword>
<feature type="transmembrane region" description="Helical" evidence="1">
    <location>
        <begin position="89"/>
        <end position="112"/>
    </location>
</feature>
<keyword evidence="1" id="KW-0812">Transmembrane</keyword>